<reference evidence="3 4" key="1">
    <citation type="submission" date="2016-12" db="EMBL/GenBank/DDBJ databases">
        <title>Draft genome sequence of Fusarium oxysporum causing rot on Narcissus.</title>
        <authorList>
            <person name="Armitage A.D."/>
            <person name="Taylor A."/>
            <person name="Clarkson J.P."/>
            <person name="Harrison R.J."/>
            <person name="Jackson A.C."/>
        </authorList>
    </citation>
    <scope>NUCLEOTIDE SEQUENCE [LARGE SCALE GENOMIC DNA]</scope>
    <source>
        <strain evidence="3 4">N139</strain>
    </source>
</reference>
<dbReference type="InterPro" id="IPR013094">
    <property type="entry name" value="AB_hydrolase_3"/>
</dbReference>
<dbReference type="InterPro" id="IPR050300">
    <property type="entry name" value="GDXG_lipolytic_enzyme"/>
</dbReference>
<sequence length="299" mass="33498">MRDQFNGLNKMLEPQYPQPTSAVNTEDGSFETIKYRIYIPVELGRDKPLPLGVYYHPGGFVIGQSMSDDVLCRAIAQQAGSIIVAVQYRLAPEHKAPSQLEDALRAVEWTHRNAARIGGDATKLYVLGASAGAGLAFCVARKFAMGQTASGPRLIKGIVALCPYTLHSKLIPEMYKLAHKSHQEHRYNVPMIDVSSMETFFNNAGLQPDDEDYFIALDRDCYRYLPPAYISTCEFDPLRDDGKIMVESLQVANIPVKTDHYDGLPHCFWVFPALPETEVFFKKTISGTRWLISQMEASE</sequence>
<dbReference type="SUPFAM" id="SSF53474">
    <property type="entry name" value="alpha/beta-Hydrolases"/>
    <property type="match status" value="1"/>
</dbReference>
<dbReference type="InterPro" id="IPR029058">
    <property type="entry name" value="AB_hydrolase_fold"/>
</dbReference>
<protein>
    <recommendedName>
        <fullName evidence="2">Alpha/beta hydrolase fold-3 domain-containing protein</fullName>
    </recommendedName>
</protein>
<name>A0A4Q2V1X3_FUSOX</name>
<evidence type="ECO:0000313" key="4">
    <source>
        <dbReference type="Proteomes" id="UP000290540"/>
    </source>
</evidence>
<accession>A0A4Q2V1X3</accession>
<dbReference type="EMBL" id="MQTW01000359">
    <property type="protein sequence ID" value="RYC80542.1"/>
    <property type="molecule type" value="Genomic_DNA"/>
</dbReference>
<dbReference type="GO" id="GO:0016787">
    <property type="term" value="F:hydrolase activity"/>
    <property type="evidence" value="ECO:0007669"/>
    <property type="project" value="UniProtKB-KW"/>
</dbReference>
<organism evidence="3 4">
    <name type="scientific">Fusarium oxysporum f. sp. narcissi</name>
    <dbReference type="NCBI Taxonomy" id="451672"/>
    <lineage>
        <taxon>Eukaryota</taxon>
        <taxon>Fungi</taxon>
        <taxon>Dikarya</taxon>
        <taxon>Ascomycota</taxon>
        <taxon>Pezizomycotina</taxon>
        <taxon>Sordariomycetes</taxon>
        <taxon>Hypocreomycetidae</taxon>
        <taxon>Hypocreales</taxon>
        <taxon>Nectriaceae</taxon>
        <taxon>Fusarium</taxon>
        <taxon>Fusarium oxysporum species complex</taxon>
    </lineage>
</organism>
<comment type="caution">
    <text evidence="3">The sequence shown here is derived from an EMBL/GenBank/DDBJ whole genome shotgun (WGS) entry which is preliminary data.</text>
</comment>
<evidence type="ECO:0000259" key="2">
    <source>
        <dbReference type="Pfam" id="PF07859"/>
    </source>
</evidence>
<evidence type="ECO:0000313" key="3">
    <source>
        <dbReference type="EMBL" id="RYC80542.1"/>
    </source>
</evidence>
<dbReference type="PANTHER" id="PTHR48081">
    <property type="entry name" value="AB HYDROLASE SUPERFAMILY PROTEIN C4A8.06C"/>
    <property type="match status" value="1"/>
</dbReference>
<feature type="domain" description="Alpha/beta hydrolase fold-3" evidence="2">
    <location>
        <begin position="53"/>
        <end position="269"/>
    </location>
</feature>
<dbReference type="Gene3D" id="3.40.50.1820">
    <property type="entry name" value="alpha/beta hydrolase"/>
    <property type="match status" value="1"/>
</dbReference>
<evidence type="ECO:0000256" key="1">
    <source>
        <dbReference type="ARBA" id="ARBA00022801"/>
    </source>
</evidence>
<dbReference type="AlphaFoldDB" id="A0A4Q2V1X3"/>
<dbReference type="Pfam" id="PF07859">
    <property type="entry name" value="Abhydrolase_3"/>
    <property type="match status" value="1"/>
</dbReference>
<dbReference type="Proteomes" id="UP000290540">
    <property type="component" value="Unassembled WGS sequence"/>
</dbReference>
<proteinExistence type="predicted"/>
<gene>
    <name evidence="3" type="ORF">BFJ63_vAg16579</name>
</gene>
<keyword evidence="1" id="KW-0378">Hydrolase</keyword>
<dbReference type="PANTHER" id="PTHR48081:SF8">
    <property type="entry name" value="ALPHA_BETA HYDROLASE FOLD-3 DOMAIN-CONTAINING PROTEIN-RELATED"/>
    <property type="match status" value="1"/>
</dbReference>